<evidence type="ECO:0000313" key="2">
    <source>
        <dbReference type="EMBL" id="KAF7991007.1"/>
    </source>
</evidence>
<dbReference type="EMBL" id="JACMRX010000004">
    <property type="protein sequence ID" value="KAF7991007.1"/>
    <property type="molecule type" value="Genomic_DNA"/>
</dbReference>
<keyword evidence="3" id="KW-1185">Reference proteome</keyword>
<proteinExistence type="predicted"/>
<name>A0A835CP77_APHGI</name>
<accession>A0A835CP77</accession>
<feature type="region of interest" description="Disordered" evidence="1">
    <location>
        <begin position="1"/>
        <end position="22"/>
    </location>
</feature>
<feature type="compositionally biased region" description="Polar residues" evidence="1">
    <location>
        <begin position="241"/>
        <end position="278"/>
    </location>
</feature>
<reference evidence="2 3" key="1">
    <citation type="submission" date="2020-08" db="EMBL/GenBank/DDBJ databases">
        <title>Aphidius gifuensis genome sequencing and assembly.</title>
        <authorList>
            <person name="Du Z."/>
        </authorList>
    </citation>
    <scope>NUCLEOTIDE SEQUENCE [LARGE SCALE GENOMIC DNA]</scope>
    <source>
        <strain evidence="2">YNYX2018</strain>
        <tissue evidence="2">Adults</tissue>
    </source>
</reference>
<sequence length="402" mass="45767">MKKQKKIPNPRVKKSINIDEESPQQSLCFKKLKIVLTPFDLNESKVKQLANDEDSSFKQNNKVKDNDDNNLNESYERSSVSDDQYSSDEEKSTGDEKDMDDYDVSDKVSSELNSILDSFGNKTIDQMRDQSFVGPKCSLSPIQQRSIQSADSSFADNSIDPLSDSPMSRPNTSKVIDANTSNEIIPETSFNSEDDSRDINFSASVIHNETSSDAQSEKTEDISFGVSISDRSIITKPLDLNDSTLPSDNVPDSRNTTQSNIEHETSNGSVSRALSSSRPKVKHSVKRRRIKNHSSDDSEDDLIPKMDKRMKIKYPKTRWTESEVQAIKTAFPESFQGNFELPSTEYIMKQKKIHPQLQRRTHLQIKSYITNCKNKNQRKPVEGLAIRETLCNVDFLRRYRKK</sequence>
<comment type="caution">
    <text evidence="2">The sequence shown here is derived from an EMBL/GenBank/DDBJ whole genome shotgun (WGS) entry which is preliminary data.</text>
</comment>
<organism evidence="2 3">
    <name type="scientific">Aphidius gifuensis</name>
    <name type="common">Parasitoid wasp</name>
    <dbReference type="NCBI Taxonomy" id="684658"/>
    <lineage>
        <taxon>Eukaryota</taxon>
        <taxon>Metazoa</taxon>
        <taxon>Ecdysozoa</taxon>
        <taxon>Arthropoda</taxon>
        <taxon>Hexapoda</taxon>
        <taxon>Insecta</taxon>
        <taxon>Pterygota</taxon>
        <taxon>Neoptera</taxon>
        <taxon>Endopterygota</taxon>
        <taxon>Hymenoptera</taxon>
        <taxon>Apocrita</taxon>
        <taxon>Ichneumonoidea</taxon>
        <taxon>Braconidae</taxon>
        <taxon>Aphidiinae</taxon>
        <taxon>Aphidius</taxon>
    </lineage>
</organism>
<dbReference type="AlphaFoldDB" id="A0A835CP77"/>
<dbReference type="Proteomes" id="UP000639338">
    <property type="component" value="Unassembled WGS sequence"/>
</dbReference>
<gene>
    <name evidence="2" type="ORF">HCN44_000812</name>
</gene>
<feature type="compositionally biased region" description="Basic residues" evidence="1">
    <location>
        <begin position="1"/>
        <end position="14"/>
    </location>
</feature>
<evidence type="ECO:0000256" key="1">
    <source>
        <dbReference type="SAM" id="MobiDB-lite"/>
    </source>
</evidence>
<evidence type="ECO:0000313" key="3">
    <source>
        <dbReference type="Proteomes" id="UP000639338"/>
    </source>
</evidence>
<feature type="compositionally biased region" description="Polar residues" evidence="1">
    <location>
        <begin position="165"/>
        <end position="191"/>
    </location>
</feature>
<feature type="compositionally biased region" description="Basic residues" evidence="1">
    <location>
        <begin position="279"/>
        <end position="292"/>
    </location>
</feature>
<feature type="region of interest" description="Disordered" evidence="1">
    <location>
        <begin position="135"/>
        <end position="197"/>
    </location>
</feature>
<protein>
    <submittedName>
        <fullName evidence="2">Uncharacterized protein</fullName>
    </submittedName>
</protein>
<feature type="region of interest" description="Disordered" evidence="1">
    <location>
        <begin position="49"/>
        <end position="106"/>
    </location>
</feature>
<feature type="region of interest" description="Disordered" evidence="1">
    <location>
        <begin position="238"/>
        <end position="303"/>
    </location>
</feature>
<feature type="compositionally biased region" description="Polar residues" evidence="1">
    <location>
        <begin position="140"/>
        <end position="156"/>
    </location>
</feature>